<protein>
    <submittedName>
        <fullName evidence="2">Heat shock protein 60 family co-chaperone GroES</fullName>
    </submittedName>
</protein>
<dbReference type="AlphaFoldDB" id="A0A3B1D144"/>
<dbReference type="SUPFAM" id="SSF50129">
    <property type="entry name" value="GroES-like"/>
    <property type="match status" value="1"/>
</dbReference>
<accession>A0A3B1D144</accession>
<dbReference type="GO" id="GO:0005524">
    <property type="term" value="F:ATP binding"/>
    <property type="evidence" value="ECO:0007669"/>
    <property type="project" value="InterPro"/>
</dbReference>
<evidence type="ECO:0000313" key="2">
    <source>
        <dbReference type="EMBL" id="VAX29708.1"/>
    </source>
</evidence>
<dbReference type="EMBL" id="UOGI01000058">
    <property type="protein sequence ID" value="VAX29708.1"/>
    <property type="molecule type" value="Genomic_DNA"/>
</dbReference>
<organism evidence="2">
    <name type="scientific">hydrothermal vent metagenome</name>
    <dbReference type="NCBI Taxonomy" id="652676"/>
    <lineage>
        <taxon>unclassified sequences</taxon>
        <taxon>metagenomes</taxon>
        <taxon>ecological metagenomes</taxon>
    </lineage>
</organism>
<dbReference type="CDD" id="cd00320">
    <property type="entry name" value="cpn10"/>
    <property type="match status" value="1"/>
</dbReference>
<keyword evidence="1" id="KW-0143">Chaperone</keyword>
<dbReference type="Pfam" id="PF00166">
    <property type="entry name" value="Cpn10"/>
    <property type="match status" value="1"/>
</dbReference>
<reference evidence="2" key="1">
    <citation type="submission" date="2018-06" db="EMBL/GenBank/DDBJ databases">
        <authorList>
            <person name="Zhirakovskaya E."/>
        </authorList>
    </citation>
    <scope>NUCLEOTIDE SEQUENCE</scope>
</reference>
<dbReference type="InterPro" id="IPR037124">
    <property type="entry name" value="Chaperonin_GroES_sf"/>
</dbReference>
<proteinExistence type="predicted"/>
<dbReference type="SMART" id="SM00883">
    <property type="entry name" value="Cpn10"/>
    <property type="match status" value="1"/>
</dbReference>
<gene>
    <name evidence="2" type="ORF">MNBD_NITROSPIRAE03-193</name>
</gene>
<evidence type="ECO:0000256" key="1">
    <source>
        <dbReference type="ARBA" id="ARBA00023186"/>
    </source>
</evidence>
<sequence length="74" mass="8438">MKLRPLHDRGLLRVEKEEKTPAGIIIPDTAKERPKEGVIVAEGPGYYEEPKDDNAAGKVIYLESRRDNGYRSHY</sequence>
<dbReference type="GO" id="GO:0044183">
    <property type="term" value="F:protein folding chaperone"/>
    <property type="evidence" value="ECO:0007669"/>
    <property type="project" value="InterPro"/>
</dbReference>
<dbReference type="InterPro" id="IPR011032">
    <property type="entry name" value="GroES-like_sf"/>
</dbReference>
<dbReference type="Gene3D" id="2.30.33.40">
    <property type="entry name" value="GroES chaperonin"/>
    <property type="match status" value="1"/>
</dbReference>
<dbReference type="PRINTS" id="PR00297">
    <property type="entry name" value="CHAPERONIN10"/>
</dbReference>
<keyword evidence="2" id="KW-0346">Stress response</keyword>
<name>A0A3B1D144_9ZZZZ</name>
<dbReference type="InterPro" id="IPR020818">
    <property type="entry name" value="Chaperonin_GroES"/>
</dbReference>